<feature type="compositionally biased region" description="Polar residues" evidence="1">
    <location>
        <begin position="153"/>
        <end position="164"/>
    </location>
</feature>
<organism evidence="2 3">
    <name type="scientific">Apiospora aurea</name>
    <dbReference type="NCBI Taxonomy" id="335848"/>
    <lineage>
        <taxon>Eukaryota</taxon>
        <taxon>Fungi</taxon>
        <taxon>Dikarya</taxon>
        <taxon>Ascomycota</taxon>
        <taxon>Pezizomycotina</taxon>
        <taxon>Sordariomycetes</taxon>
        <taxon>Xylariomycetidae</taxon>
        <taxon>Amphisphaeriales</taxon>
        <taxon>Apiosporaceae</taxon>
        <taxon>Apiospora</taxon>
    </lineage>
</organism>
<evidence type="ECO:0000313" key="2">
    <source>
        <dbReference type="EMBL" id="KAK7937434.1"/>
    </source>
</evidence>
<dbReference type="EMBL" id="JAQQWE010000010">
    <property type="protein sequence ID" value="KAK7937434.1"/>
    <property type="molecule type" value="Genomic_DNA"/>
</dbReference>
<feature type="region of interest" description="Disordered" evidence="1">
    <location>
        <begin position="133"/>
        <end position="168"/>
    </location>
</feature>
<comment type="caution">
    <text evidence="2">The sequence shown here is derived from an EMBL/GenBank/DDBJ whole genome shotgun (WGS) entry which is preliminary data.</text>
</comment>
<reference evidence="2 3" key="1">
    <citation type="submission" date="2023-01" db="EMBL/GenBank/DDBJ databases">
        <title>Analysis of 21 Apiospora genomes using comparative genomics revels a genus with tremendous synthesis potential of carbohydrate active enzymes and secondary metabolites.</title>
        <authorList>
            <person name="Sorensen T."/>
        </authorList>
    </citation>
    <scope>NUCLEOTIDE SEQUENCE [LARGE SCALE GENOMIC DNA]</scope>
    <source>
        <strain evidence="2 3">CBS 24483</strain>
    </source>
</reference>
<dbReference type="GeneID" id="92083586"/>
<name>A0ABR1PTM0_9PEZI</name>
<feature type="compositionally biased region" description="Polar residues" evidence="1">
    <location>
        <begin position="133"/>
        <end position="144"/>
    </location>
</feature>
<evidence type="ECO:0000256" key="1">
    <source>
        <dbReference type="SAM" id="MobiDB-lite"/>
    </source>
</evidence>
<accession>A0ABR1PTM0</accession>
<keyword evidence="3" id="KW-1185">Reference proteome</keyword>
<sequence length="325" mass="35603">MSAETYPVVSFDDTENWPAAMNSLSINQAMLAADLRSSFWPHDLLETFLLPKLDSFEPEELSVASPGYGGNGRVWLPLDKSTAVDLSSLPTLEECSMELSALDDVLAFIDSNPDLLDKALWFDSATIPSGELNSITDSSYSTPDTGGAAPIPNASTSPKSQAESTLDPATPVTEYKALPPVFGAVTFPLCQKRKAGQSDDVIQEKRVKRWHCRKSWHGIYVRLDSAVLDLGHGKQHIRWCRRKGLWTGAPGDSWDGEDFGCYVLAGLPCLSLAVRPAGEGFPVQIFWDEHTRTFSGFDYMSGKALEIATDQIVEMLENPDIGVKI</sequence>
<protein>
    <submittedName>
        <fullName evidence="2">Uncharacterized protein</fullName>
    </submittedName>
</protein>
<gene>
    <name evidence="2" type="ORF">PG986_014302</name>
</gene>
<dbReference type="RefSeq" id="XP_066692762.1">
    <property type="nucleotide sequence ID" value="XM_066850524.1"/>
</dbReference>
<proteinExistence type="predicted"/>
<evidence type="ECO:0000313" key="3">
    <source>
        <dbReference type="Proteomes" id="UP001391051"/>
    </source>
</evidence>
<dbReference type="Proteomes" id="UP001391051">
    <property type="component" value="Unassembled WGS sequence"/>
</dbReference>